<protein>
    <submittedName>
        <fullName evidence="9">Binding protein dependent transport systems inner membrane component</fullName>
    </submittedName>
</protein>
<accession>D6PCT6</accession>
<evidence type="ECO:0000313" key="9">
    <source>
        <dbReference type="EMBL" id="ADD93537.1"/>
    </source>
</evidence>
<evidence type="ECO:0000256" key="4">
    <source>
        <dbReference type="ARBA" id="ARBA00022692"/>
    </source>
</evidence>
<keyword evidence="4 7" id="KW-0812">Transmembrane</keyword>
<comment type="subcellular location">
    <subcellularLocation>
        <location evidence="1 7">Cell membrane</location>
        <topology evidence="1 7">Multi-pass membrane protein</topology>
    </subcellularLocation>
</comment>
<dbReference type="Gene3D" id="1.10.3720.10">
    <property type="entry name" value="MetI-like"/>
    <property type="match status" value="1"/>
</dbReference>
<proteinExistence type="inferred from homology"/>
<dbReference type="PROSITE" id="PS50928">
    <property type="entry name" value="ABC_TM1"/>
    <property type="match status" value="1"/>
</dbReference>
<keyword evidence="3" id="KW-1003">Cell membrane</keyword>
<dbReference type="AlphaFoldDB" id="D6PCT6"/>
<dbReference type="GO" id="GO:0055085">
    <property type="term" value="P:transmembrane transport"/>
    <property type="evidence" value="ECO:0007669"/>
    <property type="project" value="InterPro"/>
</dbReference>
<sequence>MVTSFQSDDAREFIVEEFADRNWLNTFTVMIVPFLGNAYSIFLFRQFFMQMPGDLWQAARIDGASHFQYFTRVVVPLNLPAFAIIGLLSFIWSWNSFMWPRLTQIDQTGHFTLPVGIDAFTRAQGVELHLLMAAATITVLPVLALYMGSLRLFISSAARIGIKS</sequence>
<dbReference type="Pfam" id="PF00528">
    <property type="entry name" value="BPD_transp_1"/>
    <property type="match status" value="1"/>
</dbReference>
<evidence type="ECO:0000256" key="1">
    <source>
        <dbReference type="ARBA" id="ARBA00004651"/>
    </source>
</evidence>
<keyword evidence="2 7" id="KW-0813">Transport</keyword>
<dbReference type="EMBL" id="GU942986">
    <property type="protein sequence ID" value="ADD93537.1"/>
    <property type="molecule type" value="Genomic_DNA"/>
</dbReference>
<reference evidence="9" key="1">
    <citation type="journal article" date="2010" name="ISME J.">
        <title>Metagenome of the Mediterranean deep chlorophyll maximum studied by direct and fosmid library 454 pyrosequencing.</title>
        <authorList>
            <person name="Ghai R."/>
            <person name="Martin-Cuadrado A.B."/>
            <person name="Molto A.G."/>
            <person name="Heredia I.G."/>
            <person name="Cabrera R."/>
            <person name="Martin J."/>
            <person name="Verdu M."/>
            <person name="Deschamps P."/>
            <person name="Moreira D."/>
            <person name="Lopez-Garcia P."/>
            <person name="Mira A."/>
            <person name="Rodriguez-Valera F."/>
        </authorList>
    </citation>
    <scope>NUCLEOTIDE SEQUENCE</scope>
</reference>
<comment type="similarity">
    <text evidence="7">Belongs to the binding-protein-dependent transport system permease family.</text>
</comment>
<evidence type="ECO:0000256" key="7">
    <source>
        <dbReference type="RuleBase" id="RU363032"/>
    </source>
</evidence>
<evidence type="ECO:0000256" key="2">
    <source>
        <dbReference type="ARBA" id="ARBA00022448"/>
    </source>
</evidence>
<evidence type="ECO:0000256" key="5">
    <source>
        <dbReference type="ARBA" id="ARBA00022989"/>
    </source>
</evidence>
<evidence type="ECO:0000256" key="6">
    <source>
        <dbReference type="ARBA" id="ARBA00023136"/>
    </source>
</evidence>
<feature type="transmembrane region" description="Helical" evidence="7">
    <location>
        <begin position="27"/>
        <end position="48"/>
    </location>
</feature>
<evidence type="ECO:0000256" key="3">
    <source>
        <dbReference type="ARBA" id="ARBA00022475"/>
    </source>
</evidence>
<dbReference type="CDD" id="cd06261">
    <property type="entry name" value="TM_PBP2"/>
    <property type="match status" value="1"/>
</dbReference>
<keyword evidence="5 7" id="KW-1133">Transmembrane helix</keyword>
<dbReference type="GO" id="GO:0005886">
    <property type="term" value="C:plasma membrane"/>
    <property type="evidence" value="ECO:0007669"/>
    <property type="project" value="UniProtKB-SubCell"/>
</dbReference>
<feature type="transmembrane region" description="Helical" evidence="7">
    <location>
        <begin position="130"/>
        <end position="154"/>
    </location>
</feature>
<feature type="transmembrane region" description="Helical" evidence="7">
    <location>
        <begin position="69"/>
        <end position="92"/>
    </location>
</feature>
<dbReference type="InterPro" id="IPR000515">
    <property type="entry name" value="MetI-like"/>
</dbReference>
<organism evidence="9">
    <name type="scientific">uncultured marine bacterium MedDCM-OCT-S04-C191</name>
    <dbReference type="NCBI Taxonomy" id="743053"/>
    <lineage>
        <taxon>Bacteria</taxon>
        <taxon>environmental samples</taxon>
    </lineage>
</organism>
<name>D6PCT6_9BACT</name>
<feature type="domain" description="ABC transmembrane type-1" evidence="8">
    <location>
        <begin position="1"/>
        <end position="149"/>
    </location>
</feature>
<dbReference type="InterPro" id="IPR035906">
    <property type="entry name" value="MetI-like_sf"/>
</dbReference>
<dbReference type="PANTHER" id="PTHR43744">
    <property type="entry name" value="ABC TRANSPORTER PERMEASE PROTEIN MG189-RELATED-RELATED"/>
    <property type="match status" value="1"/>
</dbReference>
<dbReference type="PANTHER" id="PTHR43744:SF12">
    <property type="entry name" value="ABC TRANSPORTER PERMEASE PROTEIN MG189-RELATED"/>
    <property type="match status" value="1"/>
</dbReference>
<dbReference type="SUPFAM" id="SSF161098">
    <property type="entry name" value="MetI-like"/>
    <property type="match status" value="1"/>
</dbReference>
<keyword evidence="6 7" id="KW-0472">Membrane</keyword>
<evidence type="ECO:0000259" key="8">
    <source>
        <dbReference type="PROSITE" id="PS50928"/>
    </source>
</evidence>